<evidence type="ECO:0000313" key="3">
    <source>
        <dbReference type="EMBL" id="GAA4973783.1"/>
    </source>
</evidence>
<dbReference type="GO" id="GO:0016874">
    <property type="term" value="F:ligase activity"/>
    <property type="evidence" value="ECO:0007669"/>
    <property type="project" value="UniProtKB-KW"/>
</dbReference>
<feature type="domain" description="ATP-grasp" evidence="2">
    <location>
        <begin position="80"/>
        <end position="268"/>
    </location>
</feature>
<keyword evidence="3" id="KW-0436">Ligase</keyword>
<proteinExistence type="predicted"/>
<dbReference type="Pfam" id="PF08443">
    <property type="entry name" value="RimK"/>
    <property type="match status" value="1"/>
</dbReference>
<reference evidence="4" key="1">
    <citation type="journal article" date="2019" name="Int. J. Syst. Evol. Microbiol.">
        <title>The Global Catalogue of Microorganisms (GCM) 10K type strain sequencing project: providing services to taxonomists for standard genome sequencing and annotation.</title>
        <authorList>
            <consortium name="The Broad Institute Genomics Platform"/>
            <consortium name="The Broad Institute Genome Sequencing Center for Infectious Disease"/>
            <person name="Wu L."/>
            <person name="Ma J."/>
        </authorList>
    </citation>
    <scope>NUCLEOTIDE SEQUENCE [LARGE SCALE GENOMIC DNA]</scope>
    <source>
        <strain evidence="4">JCM 17986</strain>
    </source>
</reference>
<keyword evidence="1" id="KW-0067">ATP-binding</keyword>
<name>A0ABP9HLZ2_9ACTN</name>
<dbReference type="InterPro" id="IPR013651">
    <property type="entry name" value="ATP-grasp_RimK-type"/>
</dbReference>
<evidence type="ECO:0000256" key="1">
    <source>
        <dbReference type="PROSITE-ProRule" id="PRU00409"/>
    </source>
</evidence>
<dbReference type="PANTHER" id="PTHR21621:SF0">
    <property type="entry name" value="BETA-CITRYLGLUTAMATE SYNTHASE B-RELATED"/>
    <property type="match status" value="1"/>
</dbReference>
<gene>
    <name evidence="3" type="ORF">GCM10023205_45360</name>
</gene>
<keyword evidence="1" id="KW-0547">Nucleotide-binding</keyword>
<evidence type="ECO:0000259" key="2">
    <source>
        <dbReference type="PROSITE" id="PS50975"/>
    </source>
</evidence>
<dbReference type="SUPFAM" id="SSF56059">
    <property type="entry name" value="Glutathione synthetase ATP-binding domain-like"/>
    <property type="match status" value="1"/>
</dbReference>
<dbReference type="PROSITE" id="PS50975">
    <property type="entry name" value="ATP_GRASP"/>
    <property type="match status" value="1"/>
</dbReference>
<keyword evidence="4" id="KW-1185">Reference proteome</keyword>
<organism evidence="3 4">
    <name type="scientific">Yinghuangia aomiensis</name>
    <dbReference type="NCBI Taxonomy" id="676205"/>
    <lineage>
        <taxon>Bacteria</taxon>
        <taxon>Bacillati</taxon>
        <taxon>Actinomycetota</taxon>
        <taxon>Actinomycetes</taxon>
        <taxon>Kitasatosporales</taxon>
        <taxon>Streptomycetaceae</taxon>
        <taxon>Yinghuangia</taxon>
    </lineage>
</organism>
<dbReference type="InterPro" id="IPR011761">
    <property type="entry name" value="ATP-grasp"/>
</dbReference>
<evidence type="ECO:0000313" key="4">
    <source>
        <dbReference type="Proteomes" id="UP001500466"/>
    </source>
</evidence>
<accession>A0ABP9HLZ2</accession>
<dbReference type="PANTHER" id="PTHR21621">
    <property type="entry name" value="RIBOSOMAL PROTEIN S6 MODIFICATION PROTEIN"/>
    <property type="match status" value="1"/>
</dbReference>
<sequence>MPLAVVRRLRTWGHRIDVVEPGRGIVDLDALLARGHDAWVLKTVSGGPGLSLFDAAAAVGITTINDARAVHTVRDKAVGAALARRHGLPFPETRFAASAALLGELDTAGGPLVVKPVAGNSGRAVHLVRNPRDLDTVRRELRDEGFLLVQPYVPNPGVDYKVYSLGGDLHATVRTSPLHPDRRITAREVPLPDDLAQAVTRIGEVYGLDLFGVDAVEGPDGWTIVDVNDFPSFRAVPDAVARVASTVLRLADAARGTELPPGGGGVATGTVGGGTTVRAAVAAGRKVRA</sequence>
<comment type="caution">
    <text evidence="3">The sequence shown here is derived from an EMBL/GenBank/DDBJ whole genome shotgun (WGS) entry which is preliminary data.</text>
</comment>
<dbReference type="Gene3D" id="3.30.1490.20">
    <property type="entry name" value="ATP-grasp fold, A domain"/>
    <property type="match status" value="1"/>
</dbReference>
<dbReference type="InterPro" id="IPR013815">
    <property type="entry name" value="ATP_grasp_subdomain_1"/>
</dbReference>
<protein>
    <submittedName>
        <fullName evidence="3">RimK family alpha-L-glutamate ligase</fullName>
    </submittedName>
</protein>
<dbReference type="Proteomes" id="UP001500466">
    <property type="component" value="Unassembled WGS sequence"/>
</dbReference>
<dbReference type="Gene3D" id="3.30.470.20">
    <property type="entry name" value="ATP-grasp fold, B domain"/>
    <property type="match status" value="1"/>
</dbReference>
<dbReference type="EMBL" id="BAABHS010000016">
    <property type="protein sequence ID" value="GAA4973783.1"/>
    <property type="molecule type" value="Genomic_DNA"/>
</dbReference>